<accession>A0ABU3KQB6</accession>
<organism evidence="2 3">
    <name type="scientific">Rhodoferax potami</name>
    <dbReference type="NCBI Taxonomy" id="3068338"/>
    <lineage>
        <taxon>Bacteria</taxon>
        <taxon>Pseudomonadati</taxon>
        <taxon>Pseudomonadota</taxon>
        <taxon>Betaproteobacteria</taxon>
        <taxon>Burkholderiales</taxon>
        <taxon>Comamonadaceae</taxon>
        <taxon>Rhodoferax</taxon>
    </lineage>
</organism>
<dbReference type="EMBL" id="JAVBIK010000001">
    <property type="protein sequence ID" value="MDT7519663.1"/>
    <property type="molecule type" value="Genomic_DNA"/>
</dbReference>
<protein>
    <submittedName>
        <fullName evidence="2">Prepilin-type N-terminal cleavage/methylation domain-containing protein</fullName>
    </submittedName>
</protein>
<dbReference type="Pfam" id="PF07963">
    <property type="entry name" value="N_methyl"/>
    <property type="match status" value="1"/>
</dbReference>
<dbReference type="SUPFAM" id="SSF54523">
    <property type="entry name" value="Pili subunits"/>
    <property type="match status" value="1"/>
</dbReference>
<evidence type="ECO:0000256" key="1">
    <source>
        <dbReference type="SAM" id="Phobius"/>
    </source>
</evidence>
<keyword evidence="1" id="KW-1133">Transmembrane helix</keyword>
<keyword evidence="3" id="KW-1185">Reference proteome</keyword>
<proteinExistence type="predicted"/>
<evidence type="ECO:0000313" key="3">
    <source>
        <dbReference type="Proteomes" id="UP001321700"/>
    </source>
</evidence>
<dbReference type="RefSeq" id="WP_313875330.1">
    <property type="nucleotide sequence ID" value="NZ_JAVBIK010000001.1"/>
</dbReference>
<dbReference type="InterPro" id="IPR012902">
    <property type="entry name" value="N_methyl_site"/>
</dbReference>
<evidence type="ECO:0000313" key="2">
    <source>
        <dbReference type="EMBL" id="MDT7519663.1"/>
    </source>
</evidence>
<dbReference type="InterPro" id="IPR045584">
    <property type="entry name" value="Pilin-like"/>
</dbReference>
<sequence length="131" mass="13014">MRALSNPRHPQTGFTLIELVMVIVILGILSAVAIPKFVDLRSDAQTAATQGVAGAISAGAAINVATRKANASKGVAVTDCADGALLLQGGLPANYSLGGGLPLPVPEGETVVCTLNGPNGTTANATLIGIL</sequence>
<dbReference type="PROSITE" id="PS00409">
    <property type="entry name" value="PROKAR_NTER_METHYL"/>
    <property type="match status" value="1"/>
</dbReference>
<feature type="transmembrane region" description="Helical" evidence="1">
    <location>
        <begin position="12"/>
        <end position="34"/>
    </location>
</feature>
<gene>
    <name evidence="2" type="ORF">RAE19_13235</name>
</gene>
<name>A0ABU3KQB6_9BURK</name>
<dbReference type="NCBIfam" id="TIGR02532">
    <property type="entry name" value="IV_pilin_GFxxxE"/>
    <property type="match status" value="1"/>
</dbReference>
<keyword evidence="1" id="KW-0472">Membrane</keyword>
<dbReference type="Gene3D" id="3.30.700.10">
    <property type="entry name" value="Glycoprotein, Type 4 Pilin"/>
    <property type="match status" value="1"/>
</dbReference>
<reference evidence="2 3" key="1">
    <citation type="submission" date="2023-08" db="EMBL/GenBank/DDBJ databases">
        <title>Rhodoferax potami sp. nov. and Rhodoferax mekongensis sp. nov., isolated from the Mekong River in Thailand.</title>
        <authorList>
            <person name="Kitikhun S."/>
            <person name="Charoenyingcharoen P."/>
            <person name="Siriarchawattana P."/>
            <person name="Likhitrattanapisal S."/>
            <person name="Nilsakha T."/>
            <person name="Chanpet A."/>
            <person name="Rattanawaree P."/>
            <person name="Ingsriswang S."/>
        </authorList>
    </citation>
    <scope>NUCLEOTIDE SEQUENCE [LARGE SCALE GENOMIC DNA]</scope>
    <source>
        <strain evidence="2 3">TBRC 17660</strain>
    </source>
</reference>
<keyword evidence="1" id="KW-0812">Transmembrane</keyword>
<dbReference type="Proteomes" id="UP001321700">
    <property type="component" value="Unassembled WGS sequence"/>
</dbReference>
<comment type="caution">
    <text evidence="2">The sequence shown here is derived from an EMBL/GenBank/DDBJ whole genome shotgun (WGS) entry which is preliminary data.</text>
</comment>